<proteinExistence type="predicted"/>
<gene>
    <name evidence="2" type="ORF">QR680_003286</name>
</gene>
<name>A0AA39H642_9BILA</name>
<reference evidence="2" key="1">
    <citation type="submission" date="2023-06" db="EMBL/GenBank/DDBJ databases">
        <title>Genomic analysis of the entomopathogenic nematode Steinernema hermaphroditum.</title>
        <authorList>
            <person name="Schwarz E.M."/>
            <person name="Heppert J.K."/>
            <person name="Baniya A."/>
            <person name="Schwartz H.T."/>
            <person name="Tan C.-H."/>
            <person name="Antoshechkin I."/>
            <person name="Sternberg P.W."/>
            <person name="Goodrich-Blair H."/>
            <person name="Dillman A.R."/>
        </authorList>
    </citation>
    <scope>NUCLEOTIDE SEQUENCE</scope>
    <source>
        <strain evidence="2">PS9179</strain>
        <tissue evidence="2">Whole animal</tissue>
    </source>
</reference>
<evidence type="ECO:0000313" key="3">
    <source>
        <dbReference type="Proteomes" id="UP001175271"/>
    </source>
</evidence>
<keyword evidence="3" id="KW-1185">Reference proteome</keyword>
<sequence>MMMSTNNLWGIIMVFFGSHIRSAIALNSATYLRRIPSIDIYQKMGGRFSIHRAVPQERRKPPIDMLPLLLRANRRRERCTNQFDYVDVMVDDFVDLSYDILWDIVSIMPAPQIAYLTKVQQLPVLWEDVTLKRSFFSVSRDCAPETLSREKRKLDMPTRLFLQRQRQPTPFMSKYNPSRVSYNTQRKTIERLVCQAPELCGELGANTEFSTAKFFQVVPARFWRVRLFLVHNSPIEDDHMYLQDYEKEFLKRQLESAYLQHLMITQLRTITILDEELCQLLIDLVKRPHFKHLLGFKVLFPFAVFKAFYKAWRRKQITSIDKTVYGHVDSTTLEQLTKYFRFTEAQETSLVNRMARPTRKRSSTDQKADAPVVKRRSARIAARLAQERAAEKVKQLLEKMRGSKTLTKTKKKKQPPMHLANLSNDIIYDIVKQVPRLAQLTELAQVRGHWGSITRQRRACSLKRCGPRVTTLTEKGTFKISKPKEPLRLTYRYTNLTDGRSRQTQEVVKQRIAKLLYLAPKLCDELHINTDYCTVEFFEQLSGNFSNVSLMVHRVLDEESQFTGLKQHEVDFLKKQLNSNLFQRLFIRGLNFVCHPQFKSLTCLRFKLPFVVYKEFYESWQRRPFTEMKYIEGAINNSTAMQLAGYFGLGEHTNIIHKEFKCGLAQQLAVNCRLCETTLKMLRAPRKRSPAVDGVPVSLMKRRSFRIAAQPENVKKAEVHREHLRKMNGIHNDFANLPPEIIYDLVNIVFDLPRPVPLDPSTQLKRFKTLAQVDGLWGEMTRQKSFFTVTFRGACRTSLTKQGRICTRKVSKPLAHTYQFANLAYDFTDWSANQQAAISELLYLAPKLHGELIALDQFCAPAFFAHVPAQFSKIELFLYQEIPEQCYNGFTECEVGFLKRQLQSCCLRRLEINQGRNNVGFNPELCEPLKEFVSRSNFENLTVDGVTLPFAVLKHFYETWKESFSFTKKTVHAHVTSDGLAELLNYFGLYITDYPFSIEIERYGDLSFKIEIGHPYIICSADPAVELTVESSTQIMVLGDQDNPPADAVRLEQNDEQATQQLVPSEDLQSLSEVAKVDGTWGAICLQRRHVEISQDGSCESLLTKEGKKETTTLSTPEVHLRNRPVNDLLHTAITGDGPWKYPHIVRDLYGELVLDTNCCTPQIFAALQPKFWTVQMEVKRSLSGSQRNTFLEEHEFNFVKRQLNSHRLQRFVIGPAEAKICFNEELIEVVTDFVKRPHFSQFKGEGVHLPSTVFTEFHRSWRQKGFAGPQSVYGCVDATVMAQLLHYYELNNVKDAFIKEVDRNNDFVLMLEVEAASTEKSDRHVCLSAKIDGVPENHYSSREQLLCPKPDQSVTVRKVMAPTAKNRKARTTSRESVGVRRSLRIAANSGRSHESASPHEIWHSLSSSVIAKREQPRRSVRFAEPSLGEPLPAIPSNPIAAQPENSEQGEMNIECPLAEPAENDFAELPPETICDIINTVQPREISKLRNLGQLYSSWGDIARQRSFNCISQYGSVSNYFSPEGTLNSCQLVEPEDYNFECSNFYHLNGRMINCREMVQAQLQLAPRLYGEITAYTFHCTEQFFNQLQDKFWRVHLVIWRRCQKFDTVLLEHEENFLKRQLNSYYLRDLMISPPFTRVHFTDELIKLVRAFVKRPYFTKFRLNRVNLPFTVFKEFFEEWYQRPSMDTKTLIASAEPHVVKDLVNYFGIIDQLENLAKGRARSSFKRNTEWYTAANIHCILTPFVISSPGKVELDRSW</sequence>
<protein>
    <recommendedName>
        <fullName evidence="4">F-box domain-containing protein</fullName>
    </recommendedName>
</protein>
<feature type="region of interest" description="Disordered" evidence="1">
    <location>
        <begin position="1424"/>
        <end position="1449"/>
    </location>
</feature>
<comment type="caution">
    <text evidence="2">The sequence shown here is derived from an EMBL/GenBank/DDBJ whole genome shotgun (WGS) entry which is preliminary data.</text>
</comment>
<organism evidence="2 3">
    <name type="scientific">Steinernema hermaphroditum</name>
    <dbReference type="NCBI Taxonomy" id="289476"/>
    <lineage>
        <taxon>Eukaryota</taxon>
        <taxon>Metazoa</taxon>
        <taxon>Ecdysozoa</taxon>
        <taxon>Nematoda</taxon>
        <taxon>Chromadorea</taxon>
        <taxon>Rhabditida</taxon>
        <taxon>Tylenchina</taxon>
        <taxon>Panagrolaimomorpha</taxon>
        <taxon>Strongyloidoidea</taxon>
        <taxon>Steinernematidae</taxon>
        <taxon>Steinernema</taxon>
    </lineage>
</organism>
<dbReference type="EMBL" id="JAUCMV010000005">
    <property type="protein sequence ID" value="KAK0399940.1"/>
    <property type="molecule type" value="Genomic_DNA"/>
</dbReference>
<evidence type="ECO:0000256" key="1">
    <source>
        <dbReference type="SAM" id="MobiDB-lite"/>
    </source>
</evidence>
<evidence type="ECO:0008006" key="4">
    <source>
        <dbReference type="Google" id="ProtNLM"/>
    </source>
</evidence>
<dbReference type="Proteomes" id="UP001175271">
    <property type="component" value="Unassembled WGS sequence"/>
</dbReference>
<accession>A0AA39H642</accession>
<evidence type="ECO:0000313" key="2">
    <source>
        <dbReference type="EMBL" id="KAK0399940.1"/>
    </source>
</evidence>